<dbReference type="CDD" id="cd00293">
    <property type="entry name" value="USP-like"/>
    <property type="match status" value="1"/>
</dbReference>
<feature type="domain" description="UspA" evidence="2">
    <location>
        <begin position="6"/>
        <end position="150"/>
    </location>
</feature>
<dbReference type="PANTHER" id="PTHR46268">
    <property type="entry name" value="STRESS RESPONSE PROTEIN NHAX"/>
    <property type="match status" value="1"/>
</dbReference>
<dbReference type="STRING" id="345632.GPICK_13865"/>
<dbReference type="SUPFAM" id="SSF52402">
    <property type="entry name" value="Adenine nucleotide alpha hydrolases-like"/>
    <property type="match status" value="1"/>
</dbReference>
<sequence>MLNLRKKILVAIDGSPLSDKAAEEAVRMAAGNPSQFKSKIYAMLVLPNAPRSTFTDFVPPAPITETKEWDELRERVFYVIEKDAREAGIPLEIKAVYGDPADQLIAFAEQEQIDVIVIGSSGKGFIKRKLLGSVSHKVAKNAPCSVYIVRG</sequence>
<dbReference type="Proteomes" id="UP000057609">
    <property type="component" value="Chromosome"/>
</dbReference>
<organism evidence="3 4">
    <name type="scientific">Geobacter pickeringii</name>
    <dbReference type="NCBI Taxonomy" id="345632"/>
    <lineage>
        <taxon>Bacteria</taxon>
        <taxon>Pseudomonadati</taxon>
        <taxon>Thermodesulfobacteriota</taxon>
        <taxon>Desulfuromonadia</taxon>
        <taxon>Geobacterales</taxon>
        <taxon>Geobacteraceae</taxon>
        <taxon>Geobacter</taxon>
    </lineage>
</organism>
<protein>
    <submittedName>
        <fullName evidence="3">Universal stress protein</fullName>
    </submittedName>
</protein>
<name>A0A0B5BJN0_9BACT</name>
<dbReference type="Pfam" id="PF00582">
    <property type="entry name" value="Usp"/>
    <property type="match status" value="1"/>
</dbReference>
<dbReference type="RefSeq" id="WP_039744157.1">
    <property type="nucleotide sequence ID" value="NZ_CP009788.1"/>
</dbReference>
<dbReference type="OrthoDB" id="9788959at2"/>
<dbReference type="Gene3D" id="3.40.50.620">
    <property type="entry name" value="HUPs"/>
    <property type="match status" value="1"/>
</dbReference>
<dbReference type="EMBL" id="CP009788">
    <property type="protein sequence ID" value="AJE04291.1"/>
    <property type="molecule type" value="Genomic_DNA"/>
</dbReference>
<dbReference type="AlphaFoldDB" id="A0A0B5BJN0"/>
<dbReference type="InterPro" id="IPR006015">
    <property type="entry name" value="Universal_stress_UspA"/>
</dbReference>
<keyword evidence="4" id="KW-1185">Reference proteome</keyword>
<dbReference type="PRINTS" id="PR01438">
    <property type="entry name" value="UNVRSLSTRESS"/>
</dbReference>
<evidence type="ECO:0000259" key="2">
    <source>
        <dbReference type="Pfam" id="PF00582"/>
    </source>
</evidence>
<accession>A0A0B5BJN0</accession>
<dbReference type="PANTHER" id="PTHR46268:SF15">
    <property type="entry name" value="UNIVERSAL STRESS PROTEIN HP_0031"/>
    <property type="match status" value="1"/>
</dbReference>
<dbReference type="InterPro" id="IPR006016">
    <property type="entry name" value="UspA"/>
</dbReference>
<evidence type="ECO:0000256" key="1">
    <source>
        <dbReference type="ARBA" id="ARBA00008791"/>
    </source>
</evidence>
<reference evidence="3 4" key="1">
    <citation type="journal article" date="2015" name="Genome Announc.">
        <title>Complete Genome of Geobacter pickeringii G13T, a Metal-Reducing Isolate from Sedimentary Kaolin Deposits.</title>
        <authorList>
            <person name="Badalamenti J.P."/>
            <person name="Bond D.R."/>
        </authorList>
    </citation>
    <scope>NUCLEOTIDE SEQUENCE [LARGE SCALE GENOMIC DNA]</scope>
    <source>
        <strain evidence="3 4">G13</strain>
    </source>
</reference>
<gene>
    <name evidence="3" type="ORF">GPICK_13865</name>
</gene>
<proteinExistence type="inferred from homology"/>
<comment type="similarity">
    <text evidence="1">Belongs to the universal stress protein A family.</text>
</comment>
<dbReference type="KEGG" id="gpi:GPICK_13865"/>
<evidence type="ECO:0000313" key="3">
    <source>
        <dbReference type="EMBL" id="AJE04291.1"/>
    </source>
</evidence>
<evidence type="ECO:0000313" key="4">
    <source>
        <dbReference type="Proteomes" id="UP000057609"/>
    </source>
</evidence>
<dbReference type="InterPro" id="IPR014729">
    <property type="entry name" value="Rossmann-like_a/b/a_fold"/>
</dbReference>
<dbReference type="HOGENOM" id="CLU_049301_16_0_7"/>